<evidence type="ECO:0000256" key="8">
    <source>
        <dbReference type="ARBA" id="ARBA00023143"/>
    </source>
</evidence>
<proteinExistence type="inferred from homology"/>
<dbReference type="Pfam" id="PF01514">
    <property type="entry name" value="YscJ_FliF"/>
    <property type="match status" value="1"/>
</dbReference>
<evidence type="ECO:0000256" key="3">
    <source>
        <dbReference type="ARBA" id="ARBA00007971"/>
    </source>
</evidence>
<dbReference type="EMBL" id="BSEC01000001">
    <property type="protein sequence ID" value="GLI92099.1"/>
    <property type="molecule type" value="Genomic_DNA"/>
</dbReference>
<feature type="compositionally biased region" description="Polar residues" evidence="10">
    <location>
        <begin position="291"/>
        <end position="307"/>
    </location>
</feature>
<evidence type="ECO:0000313" key="14">
    <source>
        <dbReference type="EMBL" id="GLI92099.1"/>
    </source>
</evidence>
<dbReference type="Gene3D" id="3.30.300.30">
    <property type="match status" value="1"/>
</dbReference>
<dbReference type="PIRSF" id="PIRSF004862">
    <property type="entry name" value="FliF"/>
    <property type="match status" value="1"/>
</dbReference>
<dbReference type="PRINTS" id="PR01009">
    <property type="entry name" value="FLGMRINGFLIF"/>
</dbReference>
<evidence type="ECO:0000256" key="7">
    <source>
        <dbReference type="ARBA" id="ARBA00023136"/>
    </source>
</evidence>
<dbReference type="PANTHER" id="PTHR30046:SF0">
    <property type="entry name" value="FLAGELLAR M-RING PROTEIN"/>
    <property type="match status" value="1"/>
</dbReference>
<keyword evidence="5 11" id="KW-0812">Transmembrane</keyword>
<dbReference type="InterPro" id="IPR006182">
    <property type="entry name" value="FliF_N_dom"/>
</dbReference>
<feature type="compositionally biased region" description="Basic and acidic residues" evidence="10">
    <location>
        <begin position="323"/>
        <end position="333"/>
    </location>
</feature>
<feature type="domain" description="Flagellar M-ring N-terminal" evidence="12">
    <location>
        <begin position="41"/>
        <end position="214"/>
    </location>
</feature>
<dbReference type="PANTHER" id="PTHR30046">
    <property type="entry name" value="FLAGELLAR M-RING PROTEIN"/>
    <property type="match status" value="1"/>
</dbReference>
<evidence type="ECO:0000256" key="4">
    <source>
        <dbReference type="ARBA" id="ARBA00022475"/>
    </source>
</evidence>
<keyword evidence="6 11" id="KW-1133">Transmembrane helix</keyword>
<name>A0A9W6GSA5_9HYPH</name>
<evidence type="ECO:0000256" key="9">
    <source>
        <dbReference type="PIRNR" id="PIRNR004862"/>
    </source>
</evidence>
<organism evidence="14 15">
    <name type="scientific">Methylocystis echinoides</name>
    <dbReference type="NCBI Taxonomy" id="29468"/>
    <lineage>
        <taxon>Bacteria</taxon>
        <taxon>Pseudomonadati</taxon>
        <taxon>Pseudomonadota</taxon>
        <taxon>Alphaproteobacteria</taxon>
        <taxon>Hyphomicrobiales</taxon>
        <taxon>Methylocystaceae</taxon>
        <taxon>Methylocystis</taxon>
    </lineage>
</organism>
<dbReference type="GO" id="GO:0009431">
    <property type="term" value="C:bacterial-type flagellum basal body, MS ring"/>
    <property type="evidence" value="ECO:0007669"/>
    <property type="project" value="InterPro"/>
</dbReference>
<feature type="transmembrane region" description="Helical" evidence="11">
    <location>
        <begin position="438"/>
        <end position="457"/>
    </location>
</feature>
<evidence type="ECO:0000256" key="1">
    <source>
        <dbReference type="ARBA" id="ARBA00004117"/>
    </source>
</evidence>
<feature type="region of interest" description="Disordered" evidence="10">
    <location>
        <begin position="282"/>
        <end position="334"/>
    </location>
</feature>
<dbReference type="InterPro" id="IPR045851">
    <property type="entry name" value="AMP-bd_C_sf"/>
</dbReference>
<comment type="caution">
    <text evidence="14">The sequence shown here is derived from an EMBL/GenBank/DDBJ whole genome shotgun (WGS) entry which is preliminary data.</text>
</comment>
<comment type="subcellular location">
    <subcellularLocation>
        <location evidence="1 9">Bacterial flagellum basal body</location>
    </subcellularLocation>
    <subcellularLocation>
        <location evidence="2">Cell membrane</location>
        <topology evidence="2">Multi-pass membrane protein</topology>
    </subcellularLocation>
</comment>
<keyword evidence="4" id="KW-1003">Cell membrane</keyword>
<dbReference type="AlphaFoldDB" id="A0A9W6GSA5"/>
<keyword evidence="14" id="KW-0282">Flagellum</keyword>
<dbReference type="InterPro" id="IPR043427">
    <property type="entry name" value="YscJ/FliF"/>
</dbReference>
<sequence>MDRFTLILDNLAALGKRKLIALALTFALVVGLVSAAAYYLSRPNFEVLYAGLDREDVSRIGSALKSSGISFDVNPEGNAISVPYGQTSQARMLLAERGLPQSANAGYELFDKVGALGLTSFMQEVTRVRALEGELARTIQLIRGVKAARVHIVMPDEGSFRRAKQASSASVIIRTEGPDDSSAAQAIRHLVASSLPGMTVDQVTVLNTDGMILSSSDGEANDAIPVKTLTLEKTLSKDIQDNIRRTLTPYLKLANFQVSVRARVNTDRKQINETIYDPESRVERSVRTVKETAQSTNNSGGQSTSVDRNIPQGGSNAGGDAKNSNDESKKSEELTNFELSSKTVTTMSGGYNIENLSVAVLINRAAFAEPNKEAPKPEAIDRQLKEIEQLIFSAAGLKKERGDSLKVTAVDFTFNEHDMTAVENPGFMTTLGNHLGSFINALTAVGIAVVIVAFGLAPARRALLAEQPAAAVVARSAEEAPALPAGEPAPLGIEPNFDAMAPPMLGMAEDGGFAMPSFLDGMLDVPKDTSRRKLERLIDRDDAHAAAIMKQWMRS</sequence>
<evidence type="ECO:0000256" key="10">
    <source>
        <dbReference type="SAM" id="MobiDB-lite"/>
    </source>
</evidence>
<evidence type="ECO:0000256" key="5">
    <source>
        <dbReference type="ARBA" id="ARBA00022692"/>
    </source>
</evidence>
<gene>
    <name evidence="14" type="primary">fliF</name>
    <name evidence="14" type="ORF">LMG27198_10910</name>
</gene>
<accession>A0A9W6GSA5</accession>
<evidence type="ECO:0000313" key="15">
    <source>
        <dbReference type="Proteomes" id="UP001144323"/>
    </source>
</evidence>
<dbReference type="RefSeq" id="WP_281801111.1">
    <property type="nucleotide sequence ID" value="NZ_BSEC01000001.1"/>
</dbReference>
<evidence type="ECO:0000256" key="11">
    <source>
        <dbReference type="SAM" id="Phobius"/>
    </source>
</evidence>
<evidence type="ECO:0000256" key="6">
    <source>
        <dbReference type="ARBA" id="ARBA00022989"/>
    </source>
</evidence>
<dbReference type="GO" id="GO:0071973">
    <property type="term" value="P:bacterial-type flagellum-dependent cell motility"/>
    <property type="evidence" value="ECO:0007669"/>
    <property type="project" value="InterPro"/>
</dbReference>
<evidence type="ECO:0000259" key="12">
    <source>
        <dbReference type="Pfam" id="PF01514"/>
    </source>
</evidence>
<keyword evidence="15" id="KW-1185">Reference proteome</keyword>
<protein>
    <recommendedName>
        <fullName evidence="9">Flagellar M-ring protein</fullName>
    </recommendedName>
</protein>
<keyword evidence="14" id="KW-0969">Cilium</keyword>
<feature type="domain" description="Flagellar M-ring C-terminal" evidence="13">
    <location>
        <begin position="247"/>
        <end position="412"/>
    </location>
</feature>
<comment type="similarity">
    <text evidence="3 9">Belongs to the FliF family.</text>
</comment>
<dbReference type="Pfam" id="PF08345">
    <property type="entry name" value="YscJ_FliF_C"/>
    <property type="match status" value="1"/>
</dbReference>
<dbReference type="NCBIfam" id="TIGR00206">
    <property type="entry name" value="fliF"/>
    <property type="match status" value="1"/>
</dbReference>
<keyword evidence="8 9" id="KW-0975">Bacterial flagellum</keyword>
<evidence type="ECO:0000256" key="2">
    <source>
        <dbReference type="ARBA" id="ARBA00004651"/>
    </source>
</evidence>
<dbReference type="GO" id="GO:0005886">
    <property type="term" value="C:plasma membrane"/>
    <property type="evidence" value="ECO:0007669"/>
    <property type="project" value="UniProtKB-SubCell"/>
</dbReference>
<dbReference type="InterPro" id="IPR013556">
    <property type="entry name" value="Flag_M-ring_C"/>
</dbReference>
<keyword evidence="14" id="KW-0966">Cell projection</keyword>
<keyword evidence="7 11" id="KW-0472">Membrane</keyword>
<reference evidence="14" key="1">
    <citation type="journal article" date="2023" name="Int. J. Syst. Evol. Microbiol.">
        <title>Methylocystis iwaonis sp. nov., a type II methane-oxidizing bacterium from surface soil of a rice paddy field in Japan, and emended description of the genus Methylocystis (ex Whittenbury et al. 1970) Bowman et al. 1993.</title>
        <authorList>
            <person name="Kaise H."/>
            <person name="Sawadogo J.B."/>
            <person name="Alam M.S."/>
            <person name="Ueno C."/>
            <person name="Dianou D."/>
            <person name="Shinjo R."/>
            <person name="Asakawa S."/>
        </authorList>
    </citation>
    <scope>NUCLEOTIDE SEQUENCE</scope>
    <source>
        <strain evidence="14">LMG27198</strain>
    </source>
</reference>
<evidence type="ECO:0000259" key="13">
    <source>
        <dbReference type="Pfam" id="PF08345"/>
    </source>
</evidence>
<dbReference type="GO" id="GO:0003774">
    <property type="term" value="F:cytoskeletal motor activity"/>
    <property type="evidence" value="ECO:0007669"/>
    <property type="project" value="InterPro"/>
</dbReference>
<dbReference type="Proteomes" id="UP001144323">
    <property type="component" value="Unassembled WGS sequence"/>
</dbReference>
<dbReference type="InterPro" id="IPR000067">
    <property type="entry name" value="FlgMring_FliF"/>
</dbReference>
<comment type="function">
    <text evidence="9">The M ring may be actively involved in energy transduction.</text>
</comment>